<evidence type="ECO:0000256" key="11">
    <source>
        <dbReference type="SAM" id="Phobius"/>
    </source>
</evidence>
<keyword evidence="6 11" id="KW-1133">Transmembrane helix</keyword>
<evidence type="ECO:0000256" key="5">
    <source>
        <dbReference type="ARBA" id="ARBA00022692"/>
    </source>
</evidence>
<keyword evidence="10" id="KW-0739">Sodium transport</keyword>
<feature type="transmembrane region" description="Helical" evidence="11">
    <location>
        <begin position="63"/>
        <end position="88"/>
    </location>
</feature>
<gene>
    <name evidence="12" type="ORF">S03H2_58595</name>
</gene>
<dbReference type="InterPro" id="IPR051163">
    <property type="entry name" value="Sodium:Solute_Symporter_SSF"/>
</dbReference>
<dbReference type="PANTHER" id="PTHR42985:SF47">
    <property type="entry name" value="INTEGRAL MEMBRANE TRANSPORT PROTEIN"/>
    <property type="match status" value="1"/>
</dbReference>
<dbReference type="AlphaFoldDB" id="X1L4U4"/>
<dbReference type="Gene3D" id="1.20.1730.10">
    <property type="entry name" value="Sodium/glucose cotransporter"/>
    <property type="match status" value="1"/>
</dbReference>
<evidence type="ECO:0000256" key="1">
    <source>
        <dbReference type="ARBA" id="ARBA00004651"/>
    </source>
</evidence>
<keyword evidence="9 11" id="KW-0472">Membrane</keyword>
<sequence>QLTEAGKLGVANITLEGIFSDKTPYTIIAAILGGAFLSFASHGTDYMMVQRVLSTRSLSAARLALVGSGVFVTFQFALFMLVGALLWVVFQGETLRVDTEYPRFIAEYLPIGLKGVLLAGVLAAAMSTLSSSINSLASSTVNDWLRRTDDLRLSRLVSLGWGLVLMAMAVAVMLLPGDNPVVELGLQIASYTYGGLLGLFLMSRTRIHFHPAALITGLLGAAGAVLLLKGLGVAWTWYIIVATTVNI</sequence>
<dbReference type="GO" id="GO:0005886">
    <property type="term" value="C:plasma membrane"/>
    <property type="evidence" value="ECO:0007669"/>
    <property type="project" value="UniProtKB-SubCell"/>
</dbReference>
<evidence type="ECO:0000256" key="9">
    <source>
        <dbReference type="ARBA" id="ARBA00023136"/>
    </source>
</evidence>
<dbReference type="GO" id="GO:0015293">
    <property type="term" value="F:symporter activity"/>
    <property type="evidence" value="ECO:0007669"/>
    <property type="project" value="TreeGrafter"/>
</dbReference>
<evidence type="ECO:0000256" key="8">
    <source>
        <dbReference type="ARBA" id="ARBA00023065"/>
    </source>
</evidence>
<keyword evidence="4" id="KW-1003">Cell membrane</keyword>
<dbReference type="Pfam" id="PF00474">
    <property type="entry name" value="SSF"/>
    <property type="match status" value="1"/>
</dbReference>
<keyword evidence="7" id="KW-0915">Sodium</keyword>
<evidence type="ECO:0000256" key="4">
    <source>
        <dbReference type="ARBA" id="ARBA00022475"/>
    </source>
</evidence>
<protein>
    <recommendedName>
        <fullName evidence="13">Sodium:solute symporter</fullName>
    </recommendedName>
</protein>
<evidence type="ECO:0000256" key="2">
    <source>
        <dbReference type="ARBA" id="ARBA00006434"/>
    </source>
</evidence>
<dbReference type="PANTHER" id="PTHR42985">
    <property type="entry name" value="SODIUM-COUPLED MONOCARBOXYLATE TRANSPORTER"/>
    <property type="match status" value="1"/>
</dbReference>
<dbReference type="InterPro" id="IPR038377">
    <property type="entry name" value="Na/Glc_symporter_sf"/>
</dbReference>
<feature type="transmembrane region" description="Helical" evidence="11">
    <location>
        <begin position="181"/>
        <end position="201"/>
    </location>
</feature>
<feature type="non-terminal residue" evidence="12">
    <location>
        <position position="247"/>
    </location>
</feature>
<feature type="transmembrane region" description="Helical" evidence="11">
    <location>
        <begin position="156"/>
        <end position="175"/>
    </location>
</feature>
<dbReference type="InterPro" id="IPR001734">
    <property type="entry name" value="Na/solute_symporter"/>
</dbReference>
<accession>X1L4U4</accession>
<feature type="transmembrane region" description="Helical" evidence="11">
    <location>
        <begin position="25"/>
        <end position="42"/>
    </location>
</feature>
<comment type="subcellular location">
    <subcellularLocation>
        <location evidence="1">Cell membrane</location>
        <topology evidence="1">Multi-pass membrane protein</topology>
    </subcellularLocation>
</comment>
<evidence type="ECO:0008006" key="13">
    <source>
        <dbReference type="Google" id="ProtNLM"/>
    </source>
</evidence>
<feature type="transmembrane region" description="Helical" evidence="11">
    <location>
        <begin position="213"/>
        <end position="240"/>
    </location>
</feature>
<keyword evidence="3" id="KW-0813">Transport</keyword>
<reference evidence="12" key="1">
    <citation type="journal article" date="2014" name="Front. Microbiol.">
        <title>High frequency of phylogenetically diverse reductive dehalogenase-homologous genes in deep subseafloor sedimentary metagenomes.</title>
        <authorList>
            <person name="Kawai M."/>
            <person name="Futagami T."/>
            <person name="Toyoda A."/>
            <person name="Takaki Y."/>
            <person name="Nishi S."/>
            <person name="Hori S."/>
            <person name="Arai W."/>
            <person name="Tsubouchi T."/>
            <person name="Morono Y."/>
            <person name="Uchiyama I."/>
            <person name="Ito T."/>
            <person name="Fujiyama A."/>
            <person name="Inagaki F."/>
            <person name="Takami H."/>
        </authorList>
    </citation>
    <scope>NUCLEOTIDE SEQUENCE</scope>
    <source>
        <strain evidence="12">Expedition CK06-06</strain>
    </source>
</reference>
<evidence type="ECO:0000256" key="7">
    <source>
        <dbReference type="ARBA" id="ARBA00023053"/>
    </source>
</evidence>
<evidence type="ECO:0000256" key="10">
    <source>
        <dbReference type="ARBA" id="ARBA00023201"/>
    </source>
</evidence>
<organism evidence="12">
    <name type="scientific">marine sediment metagenome</name>
    <dbReference type="NCBI Taxonomy" id="412755"/>
    <lineage>
        <taxon>unclassified sequences</taxon>
        <taxon>metagenomes</taxon>
        <taxon>ecological metagenomes</taxon>
    </lineage>
</organism>
<feature type="non-terminal residue" evidence="12">
    <location>
        <position position="1"/>
    </location>
</feature>
<comment type="caution">
    <text evidence="12">The sequence shown here is derived from an EMBL/GenBank/DDBJ whole genome shotgun (WGS) entry which is preliminary data.</text>
</comment>
<name>X1L4U4_9ZZZZ</name>
<comment type="similarity">
    <text evidence="2">Belongs to the sodium:solute symporter (SSF) (TC 2.A.21) family.</text>
</comment>
<dbReference type="EMBL" id="BARU01037632">
    <property type="protein sequence ID" value="GAH89193.1"/>
    <property type="molecule type" value="Genomic_DNA"/>
</dbReference>
<feature type="transmembrane region" description="Helical" evidence="11">
    <location>
        <begin position="108"/>
        <end position="129"/>
    </location>
</feature>
<evidence type="ECO:0000313" key="12">
    <source>
        <dbReference type="EMBL" id="GAH89193.1"/>
    </source>
</evidence>
<dbReference type="GO" id="GO:0006814">
    <property type="term" value="P:sodium ion transport"/>
    <property type="evidence" value="ECO:0007669"/>
    <property type="project" value="UniProtKB-KW"/>
</dbReference>
<keyword evidence="8" id="KW-0406">Ion transport</keyword>
<dbReference type="PROSITE" id="PS50283">
    <property type="entry name" value="NA_SOLUT_SYMP_3"/>
    <property type="match status" value="1"/>
</dbReference>
<evidence type="ECO:0000256" key="6">
    <source>
        <dbReference type="ARBA" id="ARBA00022989"/>
    </source>
</evidence>
<evidence type="ECO:0000256" key="3">
    <source>
        <dbReference type="ARBA" id="ARBA00022448"/>
    </source>
</evidence>
<keyword evidence="5 11" id="KW-0812">Transmembrane</keyword>
<proteinExistence type="inferred from homology"/>